<keyword evidence="3" id="KW-1185">Reference proteome</keyword>
<keyword evidence="1" id="KW-0812">Transmembrane</keyword>
<organism evidence="2 3">
    <name type="scientific">Bacillus mesophilum</name>
    <dbReference type="NCBI Taxonomy" id="1071718"/>
    <lineage>
        <taxon>Bacteria</taxon>
        <taxon>Bacillati</taxon>
        <taxon>Bacillota</taxon>
        <taxon>Bacilli</taxon>
        <taxon>Bacillales</taxon>
        <taxon>Bacillaceae</taxon>
        <taxon>Bacillus</taxon>
    </lineage>
</organism>
<evidence type="ECO:0000313" key="2">
    <source>
        <dbReference type="EMBL" id="KAB2335702.1"/>
    </source>
</evidence>
<gene>
    <name evidence="2" type="ORF">F7732_03805</name>
</gene>
<keyword evidence="1" id="KW-1133">Transmembrane helix</keyword>
<reference evidence="2 3" key="1">
    <citation type="journal article" date="2014" name="Arch. Microbiol.">
        <title>Bacillus mesophilum sp. nov., strain IITR-54T, a novel 4-chlorobiphenyl dechlorinating bacterium.</title>
        <authorList>
            <person name="Manickam N."/>
            <person name="Singh N.K."/>
            <person name="Bajaj A."/>
            <person name="Kumar R.M."/>
            <person name="Kaur G."/>
            <person name="Kaur N."/>
            <person name="Bala M."/>
            <person name="Kumar A."/>
            <person name="Mayilraj S."/>
        </authorList>
    </citation>
    <scope>NUCLEOTIDE SEQUENCE [LARGE SCALE GENOMIC DNA]</scope>
    <source>
        <strain evidence="2 3">IITR-54</strain>
    </source>
</reference>
<dbReference type="PANTHER" id="PTHR40078:SF1">
    <property type="entry name" value="INTEGRAL MEMBRANE PROTEIN"/>
    <property type="match status" value="1"/>
</dbReference>
<dbReference type="RefSeq" id="WP_151572316.1">
    <property type="nucleotide sequence ID" value="NZ_WBOT01000001.1"/>
</dbReference>
<keyword evidence="1" id="KW-0472">Membrane</keyword>
<sequence length="203" mass="22571">MKVRFNFYVIGLILLTMGVSLIIKSQLGASPWDALAVGQSNLFKITVGTCVFINGIVLIFLNAFLMKKKPEFLAALSILVIGLMIDFWLLIAFEHLLPATTLLKWFVLVAGIIVTGIGVSIYLQAKFPASPMDTIMVAIQSRFGFNLRNSRILSESFALLLAILFKGAIGVGTIVVTLTLGFVVQFFYPRFEHLLLKWQDVKR</sequence>
<evidence type="ECO:0000256" key="1">
    <source>
        <dbReference type="SAM" id="Phobius"/>
    </source>
</evidence>
<feature type="transmembrane region" description="Helical" evidence="1">
    <location>
        <begin position="157"/>
        <end position="188"/>
    </location>
</feature>
<comment type="caution">
    <text evidence="2">The sequence shown here is derived from an EMBL/GenBank/DDBJ whole genome shotgun (WGS) entry which is preliminary data.</text>
</comment>
<dbReference type="AlphaFoldDB" id="A0A7V7V1J0"/>
<dbReference type="PANTHER" id="PTHR40078">
    <property type="entry name" value="INTEGRAL MEMBRANE PROTEIN-RELATED"/>
    <property type="match status" value="1"/>
</dbReference>
<dbReference type="EMBL" id="WBOT01000001">
    <property type="protein sequence ID" value="KAB2335702.1"/>
    <property type="molecule type" value="Genomic_DNA"/>
</dbReference>
<dbReference type="OrthoDB" id="1902994at2"/>
<accession>A0A7V7V1J0</accession>
<feature type="transmembrane region" description="Helical" evidence="1">
    <location>
        <begin position="5"/>
        <end position="23"/>
    </location>
</feature>
<name>A0A7V7V1J0_9BACI</name>
<evidence type="ECO:0008006" key="4">
    <source>
        <dbReference type="Google" id="ProtNLM"/>
    </source>
</evidence>
<feature type="transmembrane region" description="Helical" evidence="1">
    <location>
        <begin position="105"/>
        <end position="123"/>
    </location>
</feature>
<protein>
    <recommendedName>
        <fullName evidence="4">YitT family protein</fullName>
    </recommendedName>
</protein>
<dbReference type="InterPro" id="IPR038750">
    <property type="entry name" value="YczE/YyaS-like"/>
</dbReference>
<feature type="transmembrane region" description="Helical" evidence="1">
    <location>
        <begin position="72"/>
        <end position="93"/>
    </location>
</feature>
<dbReference type="Proteomes" id="UP000441354">
    <property type="component" value="Unassembled WGS sequence"/>
</dbReference>
<proteinExistence type="predicted"/>
<feature type="transmembrane region" description="Helical" evidence="1">
    <location>
        <begin position="43"/>
        <end position="65"/>
    </location>
</feature>
<evidence type="ECO:0000313" key="3">
    <source>
        <dbReference type="Proteomes" id="UP000441354"/>
    </source>
</evidence>
<dbReference type="Pfam" id="PF19700">
    <property type="entry name" value="DUF6198"/>
    <property type="match status" value="1"/>
</dbReference>